<organism evidence="2 3">
    <name type="scientific">Paraburkholderia phenazinium</name>
    <dbReference type="NCBI Taxonomy" id="60549"/>
    <lineage>
        <taxon>Bacteria</taxon>
        <taxon>Pseudomonadati</taxon>
        <taxon>Pseudomonadota</taxon>
        <taxon>Betaproteobacteria</taxon>
        <taxon>Burkholderiales</taxon>
        <taxon>Burkholderiaceae</taxon>
        <taxon>Paraburkholderia</taxon>
    </lineage>
</organism>
<feature type="compositionally biased region" description="Polar residues" evidence="1">
    <location>
        <begin position="83"/>
        <end position="97"/>
    </location>
</feature>
<dbReference type="Proteomes" id="UP000199706">
    <property type="component" value="Unassembled WGS sequence"/>
</dbReference>
<dbReference type="AlphaFoldDB" id="A0A1G7UNB4"/>
<proteinExistence type="predicted"/>
<feature type="compositionally biased region" description="Basic and acidic residues" evidence="1">
    <location>
        <begin position="41"/>
        <end position="82"/>
    </location>
</feature>
<protein>
    <submittedName>
        <fullName evidence="2">Uncharacterized protein</fullName>
    </submittedName>
</protein>
<evidence type="ECO:0000313" key="2">
    <source>
        <dbReference type="EMBL" id="SDG48967.1"/>
    </source>
</evidence>
<gene>
    <name evidence="2" type="ORF">SAMN05216466_103531</name>
</gene>
<sequence>MKTSSQVSHGGGKHRAHGKETGLHAGRDADSLQDKAAPLPHETDQSVESQHEDEPRGVGKQAHRDLQRGLKDTDRRGGDEYQQKTQNDAHSNANSRGEPQREHRGKH</sequence>
<feature type="compositionally biased region" description="Basic and acidic residues" evidence="1">
    <location>
        <begin position="98"/>
        <end position="107"/>
    </location>
</feature>
<evidence type="ECO:0000313" key="3">
    <source>
        <dbReference type="Proteomes" id="UP000199706"/>
    </source>
</evidence>
<dbReference type="EMBL" id="FNCJ01000003">
    <property type="protein sequence ID" value="SDG48967.1"/>
    <property type="molecule type" value="Genomic_DNA"/>
</dbReference>
<dbReference type="RefSeq" id="WP_244106173.1">
    <property type="nucleotide sequence ID" value="NZ_CADERL010000005.1"/>
</dbReference>
<accession>A0A1G7UNB4</accession>
<evidence type="ECO:0000256" key="1">
    <source>
        <dbReference type="SAM" id="MobiDB-lite"/>
    </source>
</evidence>
<name>A0A1G7UNB4_9BURK</name>
<reference evidence="2 3" key="1">
    <citation type="submission" date="2016-10" db="EMBL/GenBank/DDBJ databases">
        <authorList>
            <person name="de Groot N.N."/>
        </authorList>
    </citation>
    <scope>NUCLEOTIDE SEQUENCE [LARGE SCALE GENOMIC DNA]</scope>
    <source>
        <strain evidence="2 3">LMG 2247</strain>
    </source>
</reference>
<feature type="compositionally biased region" description="Basic and acidic residues" evidence="1">
    <location>
        <begin position="18"/>
        <end position="33"/>
    </location>
</feature>
<feature type="region of interest" description="Disordered" evidence="1">
    <location>
        <begin position="1"/>
        <end position="107"/>
    </location>
</feature>